<evidence type="ECO:0000256" key="4">
    <source>
        <dbReference type="PROSITE-ProRule" id="PRU00409"/>
    </source>
</evidence>
<keyword evidence="1" id="KW-0436">Ligase</keyword>
<dbReference type="PANTHER" id="PTHR43585">
    <property type="entry name" value="FUMIPYRROLE BIOSYNTHESIS PROTEIN C"/>
    <property type="match status" value="1"/>
</dbReference>
<keyword evidence="3 4" id="KW-0067">ATP-binding</keyword>
<dbReference type="InterPro" id="IPR052032">
    <property type="entry name" value="ATP-dep_AA_Ligase"/>
</dbReference>
<gene>
    <name evidence="6" type="ORF">ACFSJ0_55420</name>
</gene>
<evidence type="ECO:0000259" key="5">
    <source>
        <dbReference type="PROSITE" id="PS50975"/>
    </source>
</evidence>
<name>A0ABW4GVA8_9ACTN</name>
<dbReference type="RefSeq" id="WP_219539727.1">
    <property type="nucleotide sequence ID" value="NZ_JAHKRM010000072.1"/>
</dbReference>
<accession>A0ABW4GVA8</accession>
<reference evidence="7" key="1">
    <citation type="journal article" date="2019" name="Int. J. Syst. Evol. Microbiol.">
        <title>The Global Catalogue of Microorganisms (GCM) 10K type strain sequencing project: providing services to taxonomists for standard genome sequencing and annotation.</title>
        <authorList>
            <consortium name="The Broad Institute Genomics Platform"/>
            <consortium name="The Broad Institute Genome Sequencing Center for Infectious Disease"/>
            <person name="Wu L."/>
            <person name="Ma J."/>
        </authorList>
    </citation>
    <scope>NUCLEOTIDE SEQUENCE [LARGE SCALE GENOMIC DNA]</scope>
    <source>
        <strain evidence="7">CGMCC 1.15399</strain>
    </source>
</reference>
<evidence type="ECO:0000313" key="7">
    <source>
        <dbReference type="Proteomes" id="UP001597097"/>
    </source>
</evidence>
<evidence type="ECO:0000313" key="6">
    <source>
        <dbReference type="EMBL" id="MFD1546313.1"/>
    </source>
</evidence>
<dbReference type="InterPro" id="IPR011761">
    <property type="entry name" value="ATP-grasp"/>
</dbReference>
<feature type="domain" description="ATP-grasp" evidence="5">
    <location>
        <begin position="113"/>
        <end position="312"/>
    </location>
</feature>
<keyword evidence="7" id="KW-1185">Reference proteome</keyword>
<sequence>MRRCLAFIEANTTGTGMMALRTARDLGLEPLFFTGRPERYRGLAGAGAEVVLCDTNDTAALRAAVARWADRLCGVTTTSDFYVAAAAELAAALGLPGNPPEVVRLCRDKGRMRRALAGAGVRQPRFEVITEPGQVPSALARVGLPCVAKPVDGSGSEHVRLCESEEEALDHVGQVLAVRTNVRGQASAGAVLLEEYLRGPEFSVETFHVRGEPTCVGVVAKTVTGHPYFVESGHVYPAPLAPLEGEAIVATTQAALAAVGVRDGPTHTEVKLLPDGVAIVEINPRLAGGMIPELVRLVDGLDLLEQQLRGAAGMPVTLATRRRGYAGVRFLTAERAGVLRTAAGWREAELLPGVESVVVTAEPGTRVSPPRSAYDRLGHVIARGRTVRELSARLEAAVPSLLMEAGERS</sequence>
<evidence type="ECO:0000256" key="3">
    <source>
        <dbReference type="ARBA" id="ARBA00022840"/>
    </source>
</evidence>
<dbReference type="Pfam" id="PF18603">
    <property type="entry name" value="LAL_C2"/>
    <property type="match status" value="1"/>
</dbReference>
<dbReference type="EMBL" id="JBHUCM010000065">
    <property type="protein sequence ID" value="MFD1546313.1"/>
    <property type="molecule type" value="Genomic_DNA"/>
</dbReference>
<proteinExistence type="predicted"/>
<organism evidence="6 7">
    <name type="scientific">Nonomuraea guangzhouensis</name>
    <dbReference type="NCBI Taxonomy" id="1291555"/>
    <lineage>
        <taxon>Bacteria</taxon>
        <taxon>Bacillati</taxon>
        <taxon>Actinomycetota</taxon>
        <taxon>Actinomycetes</taxon>
        <taxon>Streptosporangiales</taxon>
        <taxon>Streptosporangiaceae</taxon>
        <taxon>Nonomuraea</taxon>
    </lineage>
</organism>
<dbReference type="Proteomes" id="UP001597097">
    <property type="component" value="Unassembled WGS sequence"/>
</dbReference>
<evidence type="ECO:0000256" key="2">
    <source>
        <dbReference type="ARBA" id="ARBA00022741"/>
    </source>
</evidence>
<keyword evidence="2 4" id="KW-0547">Nucleotide-binding</keyword>
<comment type="caution">
    <text evidence="6">The sequence shown here is derived from an EMBL/GenBank/DDBJ whole genome shotgun (WGS) entry which is preliminary data.</text>
</comment>
<dbReference type="Pfam" id="PF13535">
    <property type="entry name" value="ATP-grasp_4"/>
    <property type="match status" value="1"/>
</dbReference>
<protein>
    <submittedName>
        <fullName evidence="6">ATP-grasp domain-containing protein</fullName>
    </submittedName>
</protein>
<evidence type="ECO:0000256" key="1">
    <source>
        <dbReference type="ARBA" id="ARBA00022598"/>
    </source>
</evidence>
<dbReference type="PANTHER" id="PTHR43585:SF2">
    <property type="entry name" value="ATP-GRASP ENZYME FSQD"/>
    <property type="match status" value="1"/>
</dbReference>
<dbReference type="PROSITE" id="PS50975">
    <property type="entry name" value="ATP_GRASP"/>
    <property type="match status" value="1"/>
</dbReference>
<dbReference type="InterPro" id="IPR040570">
    <property type="entry name" value="LAL_C2"/>
</dbReference>